<evidence type="ECO:0000313" key="1">
    <source>
        <dbReference type="EMBL" id="QIX22117.1"/>
    </source>
</evidence>
<sequence length="105" mass="12146">MEIYSKVIFDRVLHVAEVQSEPVEGWGPEGIAKILAAIDHDYADIITAFYADVQRRLSGEYEMWAKIESLDLSRIRFEIDGEVYAYHGRFDFYEGDPLPGWRPFG</sequence>
<gene>
    <name evidence="1" type="ORF">FOB41_13650</name>
</gene>
<dbReference type="EMBL" id="CP050898">
    <property type="protein sequence ID" value="QIX22117.1"/>
    <property type="molecule type" value="Genomic_DNA"/>
</dbReference>
<protein>
    <submittedName>
        <fullName evidence="1">Uncharacterized protein</fullName>
    </submittedName>
</protein>
<proteinExistence type="predicted"/>
<organism evidence="1 2">
    <name type="scientific">Agrobacterium pusense</name>
    <dbReference type="NCBI Taxonomy" id="648995"/>
    <lineage>
        <taxon>Bacteria</taxon>
        <taxon>Pseudomonadati</taxon>
        <taxon>Pseudomonadota</taxon>
        <taxon>Alphaproteobacteria</taxon>
        <taxon>Hyphomicrobiales</taxon>
        <taxon>Rhizobiaceae</taxon>
        <taxon>Rhizobium/Agrobacterium group</taxon>
        <taxon>Agrobacterium</taxon>
    </lineage>
</organism>
<evidence type="ECO:0000313" key="2">
    <source>
        <dbReference type="Proteomes" id="UP000500870"/>
    </source>
</evidence>
<dbReference type="Proteomes" id="UP000500870">
    <property type="component" value="Chromosome 1"/>
</dbReference>
<name>A0A6H0ZPW2_9HYPH</name>
<dbReference type="AlphaFoldDB" id="A0A6H0ZPW2"/>
<dbReference type="RefSeq" id="WP_158528427.1">
    <property type="nucleotide sequence ID" value="NZ_CP050898.1"/>
</dbReference>
<accession>A0A6H0ZPW2</accession>
<reference evidence="1 2" key="1">
    <citation type="submission" date="2020-04" db="EMBL/GenBank/DDBJ databases">
        <title>FDA dAtabase for Regulatory Grade micrObial Sequences (FDA-ARGOS): Supporting development and validation of Infectious Disease Dx tests.</title>
        <authorList>
            <person name="Sciortino C."/>
            <person name="Tallon L."/>
            <person name="Sadzewicz L."/>
            <person name="Vavikolanu K."/>
            <person name="Mehta A."/>
            <person name="Aluvathingal J."/>
            <person name="Nadendla S."/>
            <person name="Nandy P."/>
            <person name="Geyer C."/>
            <person name="Yan Y."/>
            <person name="Sichtig H."/>
        </authorList>
    </citation>
    <scope>NUCLEOTIDE SEQUENCE [LARGE SCALE GENOMIC DNA]</scope>
    <source>
        <strain evidence="1 2">FDAARGOS_633</strain>
    </source>
</reference>